<feature type="transmembrane region" description="Helical" evidence="7">
    <location>
        <begin position="193"/>
        <end position="213"/>
    </location>
</feature>
<gene>
    <name evidence="9" type="ORF">AAIG11_11190</name>
</gene>
<keyword evidence="6 7" id="KW-0472">Membrane</keyword>
<evidence type="ECO:0000313" key="10">
    <source>
        <dbReference type="Proteomes" id="UP001407405"/>
    </source>
</evidence>
<name>A0ABU9VY47_9CLOT</name>
<dbReference type="InterPro" id="IPR005829">
    <property type="entry name" value="Sugar_transporter_CS"/>
</dbReference>
<dbReference type="RefSeq" id="WP_343186362.1">
    <property type="nucleotide sequence ID" value="NZ_JBCITM010000011.1"/>
</dbReference>
<dbReference type="PANTHER" id="PTHR23522">
    <property type="entry name" value="BLL5896 PROTEIN"/>
    <property type="match status" value="1"/>
</dbReference>
<keyword evidence="5 7" id="KW-1133">Transmembrane helix</keyword>
<evidence type="ECO:0000256" key="7">
    <source>
        <dbReference type="SAM" id="Phobius"/>
    </source>
</evidence>
<evidence type="ECO:0000256" key="3">
    <source>
        <dbReference type="ARBA" id="ARBA00022475"/>
    </source>
</evidence>
<feature type="transmembrane region" description="Helical" evidence="7">
    <location>
        <begin position="41"/>
        <end position="60"/>
    </location>
</feature>
<evidence type="ECO:0000256" key="1">
    <source>
        <dbReference type="ARBA" id="ARBA00004651"/>
    </source>
</evidence>
<feature type="transmembrane region" description="Helical" evidence="7">
    <location>
        <begin position="7"/>
        <end position="29"/>
    </location>
</feature>
<accession>A0ABU9VY47</accession>
<feature type="transmembrane region" description="Helical" evidence="7">
    <location>
        <begin position="255"/>
        <end position="278"/>
    </location>
</feature>
<dbReference type="PROSITE" id="PS00217">
    <property type="entry name" value="SUGAR_TRANSPORT_2"/>
    <property type="match status" value="1"/>
</dbReference>
<comment type="subcellular location">
    <subcellularLocation>
        <location evidence="1">Cell membrane</location>
        <topology evidence="1">Multi-pass membrane protein</topology>
    </subcellularLocation>
</comment>
<dbReference type="SUPFAM" id="SSF103473">
    <property type="entry name" value="MFS general substrate transporter"/>
    <property type="match status" value="1"/>
</dbReference>
<evidence type="ECO:0000256" key="4">
    <source>
        <dbReference type="ARBA" id="ARBA00022692"/>
    </source>
</evidence>
<feature type="domain" description="Major facilitator superfamily associated" evidence="8">
    <location>
        <begin position="15"/>
        <end position="353"/>
    </location>
</feature>
<feature type="transmembrane region" description="Helical" evidence="7">
    <location>
        <begin position="130"/>
        <end position="148"/>
    </location>
</feature>
<dbReference type="InterPro" id="IPR024989">
    <property type="entry name" value="MFS_assoc_dom"/>
</dbReference>
<dbReference type="Pfam" id="PF12832">
    <property type="entry name" value="MFS_1_like"/>
    <property type="match status" value="1"/>
</dbReference>
<dbReference type="Gene3D" id="1.20.1250.20">
    <property type="entry name" value="MFS general substrate transporter like domains"/>
    <property type="match status" value="2"/>
</dbReference>
<feature type="transmembrane region" description="Helical" evidence="7">
    <location>
        <begin position="323"/>
        <end position="346"/>
    </location>
</feature>
<keyword evidence="4 7" id="KW-0812">Transmembrane</keyword>
<feature type="transmembrane region" description="Helical" evidence="7">
    <location>
        <begin position="154"/>
        <end position="172"/>
    </location>
</feature>
<keyword evidence="10" id="KW-1185">Reference proteome</keyword>
<feature type="transmembrane region" description="Helical" evidence="7">
    <location>
        <begin position="352"/>
        <end position="375"/>
    </location>
</feature>
<dbReference type="PANTHER" id="PTHR23522:SF4">
    <property type="entry name" value="NUCLEOSIDE PERMEASE NUPG-RELATED"/>
    <property type="match status" value="1"/>
</dbReference>
<feature type="transmembrane region" description="Helical" evidence="7">
    <location>
        <begin position="219"/>
        <end position="243"/>
    </location>
</feature>
<feature type="transmembrane region" description="Helical" evidence="7">
    <location>
        <begin position="67"/>
        <end position="85"/>
    </location>
</feature>
<keyword evidence="2" id="KW-0813">Transport</keyword>
<feature type="transmembrane region" description="Helical" evidence="7">
    <location>
        <begin position="290"/>
        <end position="311"/>
    </location>
</feature>
<comment type="caution">
    <text evidence="9">The sequence shown here is derived from an EMBL/GenBank/DDBJ whole genome shotgun (WGS) entry which is preliminary data.</text>
</comment>
<evidence type="ECO:0000256" key="6">
    <source>
        <dbReference type="ARBA" id="ARBA00023136"/>
    </source>
</evidence>
<dbReference type="Proteomes" id="UP001407405">
    <property type="component" value="Unassembled WGS sequence"/>
</dbReference>
<keyword evidence="3" id="KW-1003">Cell membrane</keyword>
<proteinExistence type="predicted"/>
<evidence type="ECO:0000259" key="8">
    <source>
        <dbReference type="Pfam" id="PF12832"/>
    </source>
</evidence>
<sequence length="389" mass="42857">MEILLQYRFLFGSIYFAIGALYSLLALYLERIGFSGTQIGLIMSSGSLMLIFSQPFWGIVCDKTRKTVLVLKVSLIAAGVLALSLPFVRGYLLFLILYAAVHFFQGANAPISDTLGITAANRLGLTFGDFRQYGAIGFAIAVFTVSNISEVVGLWIIFPFYFLAYLVAAILFRQEEPEITDMHVPLIPGLKQLIVLPRYRLILAATFFIFGPVVANNNYYGLLFEFTGGTIAGIGLAFLLFSGSEAPFMKLSGKMIARLGLINTMMMATSISAVRWFWYSTGPEPKWMLIFFVIQGLSVGLYIVSGAQFVSENALPHLKTTAMTLYASAGIGMGGIFCQFAGGILLDFHNILAVYFFFGVSTVIGFLILCYLRYYAGRVSLDVKKPPFL</sequence>
<evidence type="ECO:0000313" key="9">
    <source>
        <dbReference type="EMBL" id="MEN1761044.1"/>
    </source>
</evidence>
<reference evidence="9 10" key="1">
    <citation type="submission" date="2024-04" db="EMBL/GenBank/DDBJ databases">
        <title>Genome sequencing and metabolic network reconstruction of aminoacids and betaine degradation by Anoxynatronum sibiricum.</title>
        <authorList>
            <person name="Detkova E.N."/>
            <person name="Boltjanskaja Y.V."/>
            <person name="Mardanov A.V."/>
            <person name="Kevbrin V."/>
        </authorList>
    </citation>
    <scope>NUCLEOTIDE SEQUENCE [LARGE SCALE GENOMIC DNA]</scope>
    <source>
        <strain evidence="9 10">Z-7981</strain>
    </source>
</reference>
<protein>
    <submittedName>
        <fullName evidence="9">MFS transporter</fullName>
    </submittedName>
</protein>
<evidence type="ECO:0000256" key="2">
    <source>
        <dbReference type="ARBA" id="ARBA00022448"/>
    </source>
</evidence>
<dbReference type="InterPro" id="IPR036259">
    <property type="entry name" value="MFS_trans_sf"/>
</dbReference>
<evidence type="ECO:0000256" key="5">
    <source>
        <dbReference type="ARBA" id="ARBA00022989"/>
    </source>
</evidence>
<organism evidence="9 10">
    <name type="scientific">Anoxynatronum sibiricum</name>
    <dbReference type="NCBI Taxonomy" id="210623"/>
    <lineage>
        <taxon>Bacteria</taxon>
        <taxon>Bacillati</taxon>
        <taxon>Bacillota</taxon>
        <taxon>Clostridia</taxon>
        <taxon>Eubacteriales</taxon>
        <taxon>Clostridiaceae</taxon>
        <taxon>Anoxynatronum</taxon>
    </lineage>
</organism>
<dbReference type="EMBL" id="JBCITM010000011">
    <property type="protein sequence ID" value="MEN1761044.1"/>
    <property type="molecule type" value="Genomic_DNA"/>
</dbReference>